<dbReference type="Proteomes" id="UP001500665">
    <property type="component" value="Unassembled WGS sequence"/>
</dbReference>
<organism evidence="1 2">
    <name type="scientific">Actinocorallia libanotica</name>
    <dbReference type="NCBI Taxonomy" id="46162"/>
    <lineage>
        <taxon>Bacteria</taxon>
        <taxon>Bacillati</taxon>
        <taxon>Actinomycetota</taxon>
        <taxon>Actinomycetes</taxon>
        <taxon>Streptosporangiales</taxon>
        <taxon>Thermomonosporaceae</taxon>
        <taxon>Actinocorallia</taxon>
    </lineage>
</organism>
<accession>A0ABP4CAJ1</accession>
<comment type="caution">
    <text evidence="1">The sequence shown here is derived from an EMBL/GenBank/DDBJ whole genome shotgun (WGS) entry which is preliminary data.</text>
</comment>
<dbReference type="EMBL" id="BAAAHH010000027">
    <property type="protein sequence ID" value="GAA0962448.1"/>
    <property type="molecule type" value="Genomic_DNA"/>
</dbReference>
<evidence type="ECO:0000313" key="1">
    <source>
        <dbReference type="EMBL" id="GAA0962448.1"/>
    </source>
</evidence>
<reference evidence="2" key="1">
    <citation type="journal article" date="2019" name="Int. J. Syst. Evol. Microbiol.">
        <title>The Global Catalogue of Microorganisms (GCM) 10K type strain sequencing project: providing services to taxonomists for standard genome sequencing and annotation.</title>
        <authorList>
            <consortium name="The Broad Institute Genomics Platform"/>
            <consortium name="The Broad Institute Genome Sequencing Center for Infectious Disease"/>
            <person name="Wu L."/>
            <person name="Ma J."/>
        </authorList>
    </citation>
    <scope>NUCLEOTIDE SEQUENCE [LARGE SCALE GENOMIC DNA]</scope>
    <source>
        <strain evidence="2">JCM 10696</strain>
    </source>
</reference>
<gene>
    <name evidence="1" type="ORF">GCM10009550_56550</name>
</gene>
<name>A0ABP4CAJ1_9ACTN</name>
<evidence type="ECO:0008006" key="3">
    <source>
        <dbReference type="Google" id="ProtNLM"/>
    </source>
</evidence>
<evidence type="ECO:0000313" key="2">
    <source>
        <dbReference type="Proteomes" id="UP001500665"/>
    </source>
</evidence>
<protein>
    <recommendedName>
        <fullName evidence="3">DUF5753 domain-containing protein</fullName>
    </recommendedName>
</protein>
<keyword evidence="2" id="KW-1185">Reference proteome</keyword>
<proteinExistence type="predicted"/>
<sequence>MSRPSWVALGRLRSELKGSDIVLAPSGIMSFDAVRVVGPVGELLVSVRARDEDGIDFLAAPEPDLPDGPYEPLGAEEQLTEVAGIIRRRVGAT</sequence>
<dbReference type="RefSeq" id="WP_344244036.1">
    <property type="nucleotide sequence ID" value="NZ_BAAAHH010000027.1"/>
</dbReference>